<comment type="caution">
    <text evidence="1">The sequence shown here is derived from an EMBL/GenBank/DDBJ whole genome shotgun (WGS) entry which is preliminary data.</text>
</comment>
<sequence length="741" mass="80683">MSSSTGARLDALVTEISTMNDLARKAVLVIDEEFKALEKAYAATFITHQHDQHARSDEDRHSEYSLSGNDKAVVESAQQVHEVSPSTSSATQVTGRGEQGSAAIGKAGKYVQVVVDCDSLKWSLDANKRGYISGSTLIDDLSDVIDQHLSPAQPCRSPSTVEMPLPSDDTLDLCISAEQGLPDDEGREDSPGHPTVTVSLRNDENDKPAAATVSSNHITATPKKRFTFLIEPRKMMEKNYPLKKDKARLFLAGLDDCEGCELVHVGFGKKSIEDRLREIDQCAHVFLAVGITSNNQHEVLNVSRSTLLELARHASSSKLTIMRSGGPFDRSTGIHSVVPVDRYLSVQTQVPTRTPAGVSCGLTASHAKTGAGEQRERRSYAPSPQVSSNKKVLTSGEEDDRGVARSQGNAWSSRSTITAPFDFEHAGTRLFDPGAASPLAATWSGTNRSTVMTPFDSDYGEARLQWSPVKSVSSGNLALVDDSIVNDARNGQSEEAAGDSWSASTRASSVGEAERTPTPSSRMDPGPAPEDLYEFDGRAILRKYGKPICAKYHLNNGNCHCEAFDETLHDQIILRGSASKQLALWASDRVCPEGVDCPDASTRTCCFWRHESRSSGGSVGVETVESDNWISVDRKGKPIVSKAPIAMTHVWQPSKSCVENSKLARADFNPLMTIIRQFTRDRHMTKHERGLIGTELKRAYGHDIYRRLRLTGFREYTAQAEKAGLVKMGYQGPSAGWISAA</sequence>
<name>A0ACC2WB18_9TREE</name>
<dbReference type="Proteomes" id="UP001227268">
    <property type="component" value="Unassembled WGS sequence"/>
</dbReference>
<organism evidence="1 2">
    <name type="scientific">Naganishia friedmannii</name>
    <dbReference type="NCBI Taxonomy" id="89922"/>
    <lineage>
        <taxon>Eukaryota</taxon>
        <taxon>Fungi</taxon>
        <taxon>Dikarya</taxon>
        <taxon>Basidiomycota</taxon>
        <taxon>Agaricomycotina</taxon>
        <taxon>Tremellomycetes</taxon>
        <taxon>Filobasidiales</taxon>
        <taxon>Filobasidiaceae</taxon>
        <taxon>Naganishia</taxon>
    </lineage>
</organism>
<evidence type="ECO:0000313" key="1">
    <source>
        <dbReference type="EMBL" id="KAJ9108832.1"/>
    </source>
</evidence>
<gene>
    <name evidence="1" type="ORF">QFC21_000152</name>
</gene>
<protein>
    <submittedName>
        <fullName evidence="1">Uncharacterized protein</fullName>
    </submittedName>
</protein>
<evidence type="ECO:0000313" key="2">
    <source>
        <dbReference type="Proteomes" id="UP001227268"/>
    </source>
</evidence>
<proteinExistence type="predicted"/>
<dbReference type="EMBL" id="JASBWT010000001">
    <property type="protein sequence ID" value="KAJ9108832.1"/>
    <property type="molecule type" value="Genomic_DNA"/>
</dbReference>
<keyword evidence="2" id="KW-1185">Reference proteome</keyword>
<reference evidence="1" key="1">
    <citation type="submission" date="2023-04" db="EMBL/GenBank/DDBJ databases">
        <title>Draft Genome sequencing of Naganishia species isolated from polar environments using Oxford Nanopore Technology.</title>
        <authorList>
            <person name="Leo P."/>
            <person name="Venkateswaran K."/>
        </authorList>
    </citation>
    <scope>NUCLEOTIDE SEQUENCE</scope>
    <source>
        <strain evidence="1">MNA-CCFEE 5423</strain>
    </source>
</reference>
<accession>A0ACC2WB18</accession>